<comment type="similarity">
    <text evidence="1">Belongs to the LysR transcriptional regulatory family.</text>
</comment>
<name>A0A6G7PUT7_9BACT</name>
<dbReference type="GO" id="GO:0003700">
    <property type="term" value="F:DNA-binding transcription factor activity"/>
    <property type="evidence" value="ECO:0007669"/>
    <property type="project" value="InterPro"/>
</dbReference>
<dbReference type="SUPFAM" id="SSF46785">
    <property type="entry name" value="Winged helix' DNA-binding domain"/>
    <property type="match status" value="1"/>
</dbReference>
<dbReference type="InterPro" id="IPR047788">
    <property type="entry name" value="LysR-like_Sec_metab"/>
</dbReference>
<dbReference type="FunFam" id="1.10.10.10:FF:000001">
    <property type="entry name" value="LysR family transcriptional regulator"/>
    <property type="match status" value="1"/>
</dbReference>
<dbReference type="InterPro" id="IPR005119">
    <property type="entry name" value="LysR_subst-bd"/>
</dbReference>
<dbReference type="Pfam" id="PF00126">
    <property type="entry name" value="HTH_1"/>
    <property type="match status" value="1"/>
</dbReference>
<dbReference type="PROSITE" id="PS50931">
    <property type="entry name" value="HTH_LYSR"/>
    <property type="match status" value="1"/>
</dbReference>
<reference evidence="5 6" key="1">
    <citation type="submission" date="2020-02" db="EMBL/GenBank/DDBJ databases">
        <title>Genome analysis of Thermosulfuriphilus ammonigenes ST65T, an anaerobic thermophilic chemolithoautotrophic bacterium isolated from a deep-sea hydrothermal vent.</title>
        <authorList>
            <person name="Slobodkina G."/>
            <person name="Allioux M."/>
            <person name="Merkel A."/>
            <person name="Alain K."/>
            <person name="Jebbar M."/>
            <person name="Slobodkin A."/>
        </authorList>
    </citation>
    <scope>NUCLEOTIDE SEQUENCE [LARGE SCALE GENOMIC DNA]</scope>
    <source>
        <strain evidence="5 6">ST65</strain>
    </source>
</reference>
<keyword evidence="4" id="KW-0804">Transcription</keyword>
<dbReference type="InterPro" id="IPR036390">
    <property type="entry name" value="WH_DNA-bd_sf"/>
</dbReference>
<evidence type="ECO:0000256" key="3">
    <source>
        <dbReference type="ARBA" id="ARBA00023125"/>
    </source>
</evidence>
<keyword evidence="6" id="KW-1185">Reference proteome</keyword>
<organism evidence="5 6">
    <name type="scientific">Thermosulfuriphilus ammonigenes</name>
    <dbReference type="NCBI Taxonomy" id="1936021"/>
    <lineage>
        <taxon>Bacteria</taxon>
        <taxon>Pseudomonadati</taxon>
        <taxon>Thermodesulfobacteriota</taxon>
        <taxon>Thermodesulfobacteria</taxon>
        <taxon>Thermodesulfobacteriales</taxon>
        <taxon>Thermodesulfobacteriaceae</taxon>
        <taxon>Thermosulfuriphilus</taxon>
    </lineage>
</organism>
<dbReference type="AlphaFoldDB" id="A0A6G7PUT7"/>
<keyword evidence="3" id="KW-0238">DNA-binding</keyword>
<dbReference type="PANTHER" id="PTHR30126">
    <property type="entry name" value="HTH-TYPE TRANSCRIPTIONAL REGULATOR"/>
    <property type="match status" value="1"/>
</dbReference>
<protein>
    <submittedName>
        <fullName evidence="5">LysR family transcriptional regulator</fullName>
    </submittedName>
</protein>
<evidence type="ECO:0000313" key="5">
    <source>
        <dbReference type="EMBL" id="QIJ71422.1"/>
    </source>
</evidence>
<dbReference type="PANTHER" id="PTHR30126:SF64">
    <property type="entry name" value="HTH-TYPE TRANSCRIPTIONAL REGULATOR CITR"/>
    <property type="match status" value="1"/>
</dbReference>
<evidence type="ECO:0000313" key="6">
    <source>
        <dbReference type="Proteomes" id="UP000502179"/>
    </source>
</evidence>
<dbReference type="SUPFAM" id="SSF53850">
    <property type="entry name" value="Periplasmic binding protein-like II"/>
    <property type="match status" value="1"/>
</dbReference>
<evidence type="ECO:0000256" key="2">
    <source>
        <dbReference type="ARBA" id="ARBA00023015"/>
    </source>
</evidence>
<sequence length="304" mass="33893">MLDFRQLQVFAKVYEQRSFSRAAEEVFLTQPTVSGHIKALEDFLGVRLFDRLGREVVPTRAGEILYPYARQALSLVAEAEREIRLFLGVEKGRLEIGGSNIPGQYLLPALIGAFKENYPGLELKLLIGDTQKVAEAVARGDIELGVIGARLTSFDDLLYQPCCDDELVLAASTNQNFPEAIKLEDLERLPLIIREQGSGTRLTTEEALRERGFSLGKCRIIAEMGSTEAVKQAVKAGLGVSFISLRAIEEDLLSRRLRIIPVKGLNIRRHFYLVRHKGRSLSPPAAAFVDFLRKEQPDDQGART</sequence>
<dbReference type="Proteomes" id="UP000502179">
    <property type="component" value="Chromosome"/>
</dbReference>
<dbReference type="EMBL" id="CP048877">
    <property type="protein sequence ID" value="QIJ71422.1"/>
    <property type="molecule type" value="Genomic_DNA"/>
</dbReference>
<dbReference type="GO" id="GO:0000976">
    <property type="term" value="F:transcription cis-regulatory region binding"/>
    <property type="evidence" value="ECO:0007669"/>
    <property type="project" value="TreeGrafter"/>
</dbReference>
<dbReference type="RefSeq" id="WP_166031643.1">
    <property type="nucleotide sequence ID" value="NZ_CP048877.1"/>
</dbReference>
<gene>
    <name evidence="5" type="ORF">G4V39_03645</name>
</gene>
<keyword evidence="2" id="KW-0805">Transcription regulation</keyword>
<dbReference type="InterPro" id="IPR036388">
    <property type="entry name" value="WH-like_DNA-bd_sf"/>
</dbReference>
<accession>A0A6G7PUT7</accession>
<evidence type="ECO:0000256" key="1">
    <source>
        <dbReference type="ARBA" id="ARBA00009437"/>
    </source>
</evidence>
<dbReference type="KEGG" id="tav:G4V39_03645"/>
<dbReference type="CDD" id="cd08420">
    <property type="entry name" value="PBP2_CysL_like"/>
    <property type="match status" value="1"/>
</dbReference>
<dbReference type="Gene3D" id="3.40.190.290">
    <property type="match status" value="1"/>
</dbReference>
<dbReference type="NCBIfam" id="NF040786">
    <property type="entry name" value="LysR_Sec_metab"/>
    <property type="match status" value="1"/>
</dbReference>
<dbReference type="Pfam" id="PF03466">
    <property type="entry name" value="LysR_substrate"/>
    <property type="match status" value="1"/>
</dbReference>
<proteinExistence type="inferred from homology"/>
<evidence type="ECO:0000256" key="4">
    <source>
        <dbReference type="ARBA" id="ARBA00023163"/>
    </source>
</evidence>
<dbReference type="Gene3D" id="1.10.10.10">
    <property type="entry name" value="Winged helix-like DNA-binding domain superfamily/Winged helix DNA-binding domain"/>
    <property type="match status" value="1"/>
</dbReference>
<dbReference type="InterPro" id="IPR000847">
    <property type="entry name" value="LysR_HTH_N"/>
</dbReference>
<dbReference type="PRINTS" id="PR00039">
    <property type="entry name" value="HTHLYSR"/>
</dbReference>